<feature type="active site" evidence="7">
    <location>
        <position position="537"/>
    </location>
</feature>
<dbReference type="GO" id="GO:0005829">
    <property type="term" value="C:cytosol"/>
    <property type="evidence" value="ECO:0007669"/>
    <property type="project" value="TreeGrafter"/>
</dbReference>
<dbReference type="EC" id="5.3.1.9" evidence="7"/>
<dbReference type="InterPro" id="IPR035476">
    <property type="entry name" value="SIS_PGI_1"/>
</dbReference>
<evidence type="ECO:0000256" key="4">
    <source>
        <dbReference type="ARBA" id="ARBA00023152"/>
    </source>
</evidence>
<dbReference type="AlphaFoldDB" id="A0A1A6DW33"/>
<dbReference type="Proteomes" id="UP000091969">
    <property type="component" value="Unassembled WGS sequence"/>
</dbReference>
<evidence type="ECO:0000256" key="5">
    <source>
        <dbReference type="ARBA" id="ARBA00023235"/>
    </source>
</evidence>
<evidence type="ECO:0000256" key="8">
    <source>
        <dbReference type="RuleBase" id="RU000612"/>
    </source>
</evidence>
<reference evidence="10 11" key="1">
    <citation type="submission" date="2016-06" db="EMBL/GenBank/DDBJ databases">
        <title>Genome sequence of Tepidimonas fonticaldi PL17.</title>
        <authorList>
            <person name="Pinnaka A.K."/>
        </authorList>
    </citation>
    <scope>NUCLEOTIDE SEQUENCE [LARGE SCALE GENOMIC DNA]</scope>
    <source>
        <strain evidence="10 11">PL17</strain>
    </source>
</reference>
<evidence type="ECO:0000313" key="11">
    <source>
        <dbReference type="Proteomes" id="UP000091969"/>
    </source>
</evidence>
<dbReference type="GO" id="GO:0006096">
    <property type="term" value="P:glycolytic process"/>
    <property type="evidence" value="ECO:0007669"/>
    <property type="project" value="UniProtKB-UniRule"/>
</dbReference>
<feature type="region of interest" description="Disordered" evidence="9">
    <location>
        <begin position="1"/>
        <end position="26"/>
    </location>
</feature>
<dbReference type="InterPro" id="IPR001672">
    <property type="entry name" value="G6P_Isomerase"/>
</dbReference>
<dbReference type="HAMAP" id="MF_00473">
    <property type="entry name" value="G6P_isomerase"/>
    <property type="match status" value="1"/>
</dbReference>
<dbReference type="UniPathway" id="UPA00109">
    <property type="reaction ID" value="UER00181"/>
</dbReference>
<dbReference type="InterPro" id="IPR035482">
    <property type="entry name" value="SIS_PGI_2"/>
</dbReference>
<dbReference type="STRING" id="1101373.A9O67_02855"/>
<dbReference type="InterPro" id="IPR018189">
    <property type="entry name" value="Phosphoglucose_isomerase_CS"/>
</dbReference>
<comment type="similarity">
    <text evidence="2 7 8">Belongs to the GPI family.</text>
</comment>
<evidence type="ECO:0000313" key="10">
    <source>
        <dbReference type="EMBL" id="OBS31142.1"/>
    </source>
</evidence>
<dbReference type="GO" id="GO:0006094">
    <property type="term" value="P:gluconeogenesis"/>
    <property type="evidence" value="ECO:0007669"/>
    <property type="project" value="UniProtKB-UniRule"/>
</dbReference>
<dbReference type="PROSITE" id="PS00174">
    <property type="entry name" value="P_GLUCOSE_ISOMERASE_2"/>
    <property type="match status" value="1"/>
</dbReference>
<comment type="pathway">
    <text evidence="7">Carbohydrate biosynthesis; gluconeogenesis.</text>
</comment>
<evidence type="ECO:0000256" key="2">
    <source>
        <dbReference type="ARBA" id="ARBA00006604"/>
    </source>
</evidence>
<evidence type="ECO:0000256" key="9">
    <source>
        <dbReference type="SAM" id="MobiDB-lite"/>
    </source>
</evidence>
<dbReference type="Pfam" id="PF00342">
    <property type="entry name" value="PGI"/>
    <property type="match status" value="1"/>
</dbReference>
<dbReference type="PRINTS" id="PR00662">
    <property type="entry name" value="G6PISOMERASE"/>
</dbReference>
<accession>A0A1A6DW33</accession>
<dbReference type="PANTHER" id="PTHR11469:SF1">
    <property type="entry name" value="GLUCOSE-6-PHOSPHATE ISOMERASE"/>
    <property type="match status" value="1"/>
</dbReference>
<dbReference type="SUPFAM" id="SSF53697">
    <property type="entry name" value="SIS domain"/>
    <property type="match status" value="1"/>
</dbReference>
<protein>
    <recommendedName>
        <fullName evidence="7">Glucose-6-phosphate isomerase</fullName>
        <shortName evidence="7">GPI</shortName>
        <ecNumber evidence="7">5.3.1.9</ecNumber>
    </recommendedName>
    <alternativeName>
        <fullName evidence="7">Phosphoglucose isomerase</fullName>
        <shortName evidence="7">PGI</shortName>
    </alternativeName>
    <alternativeName>
        <fullName evidence="7">Phosphohexose isomerase</fullName>
        <shortName evidence="7">PHI</shortName>
    </alternativeName>
</protein>
<comment type="catalytic activity">
    <reaction evidence="6 7 8">
        <text>alpha-D-glucose 6-phosphate = beta-D-fructose 6-phosphate</text>
        <dbReference type="Rhea" id="RHEA:11816"/>
        <dbReference type="ChEBI" id="CHEBI:57634"/>
        <dbReference type="ChEBI" id="CHEBI:58225"/>
        <dbReference type="EC" id="5.3.1.9"/>
    </reaction>
</comment>
<dbReference type="PROSITE" id="PS51463">
    <property type="entry name" value="P_GLUCOSE_ISOMERASE_3"/>
    <property type="match status" value="1"/>
</dbReference>
<evidence type="ECO:0000256" key="6">
    <source>
        <dbReference type="ARBA" id="ARBA00029321"/>
    </source>
</evidence>
<dbReference type="GO" id="GO:0048029">
    <property type="term" value="F:monosaccharide binding"/>
    <property type="evidence" value="ECO:0007669"/>
    <property type="project" value="TreeGrafter"/>
</dbReference>
<feature type="active site" description="Proton donor" evidence="7">
    <location>
        <position position="375"/>
    </location>
</feature>
<dbReference type="PANTHER" id="PTHR11469">
    <property type="entry name" value="GLUCOSE-6-PHOSPHATE ISOMERASE"/>
    <property type="match status" value="1"/>
</dbReference>
<dbReference type="GO" id="GO:0051156">
    <property type="term" value="P:glucose 6-phosphate metabolic process"/>
    <property type="evidence" value="ECO:0007669"/>
    <property type="project" value="TreeGrafter"/>
</dbReference>
<evidence type="ECO:0000256" key="7">
    <source>
        <dbReference type="HAMAP-Rule" id="MF_00473"/>
    </source>
</evidence>
<keyword evidence="4 7" id="KW-0324">Glycolysis</keyword>
<keyword evidence="5 7" id="KW-0413">Isomerase</keyword>
<dbReference type="InterPro" id="IPR046348">
    <property type="entry name" value="SIS_dom_sf"/>
</dbReference>
<dbReference type="CDD" id="cd05016">
    <property type="entry name" value="SIS_PGI_2"/>
    <property type="match status" value="1"/>
</dbReference>
<dbReference type="UniPathway" id="UPA00138"/>
<evidence type="ECO:0000256" key="1">
    <source>
        <dbReference type="ARBA" id="ARBA00004926"/>
    </source>
</evidence>
<keyword evidence="7" id="KW-0963">Cytoplasm</keyword>
<evidence type="ECO:0000256" key="3">
    <source>
        <dbReference type="ARBA" id="ARBA00022432"/>
    </source>
</evidence>
<comment type="pathway">
    <text evidence="1 7 8">Carbohydrate degradation; glycolysis; D-glyceraldehyde 3-phosphate and glycerone phosphate from D-glucose: step 2/4.</text>
</comment>
<sequence>MHASTSSPRPLADSADPAGAPVGGHRPACLPAWDRLQALAATPQPPLRDRLATADAARSAALRFDAAGLRLDATRQAVDLPIWQALLALAREADVAGQADALRRGEAVNATEGRAALHPALRGDDDPAAPWGAAISAAVRDERERFLAAAERVRSGAWRGHRGLPIRTVVNLGIGGSDLGPRMATTALAALATPAVAVRYVPNPDAWTLHDTLRDLNPHDTLFVVQSKSFTTPETRLMADTARRWLADAGLEPDAQGTHLVAVTARPDLARAQGFDPAHTFVFWDWVGGRYSVWSAIGFPLAVAIGAAAFRQLLAGARAMDEHFWHAPPERNLPLALALLSVWNRDFLRCPTQLVAVYAERLRHFVPYLQQLAMESNGKRVHRDGTVCAVGTEAIVWGGIGLEGQHAYFQLLHQGRHRVPVDFIGIDTEDTPLPLAERHHRLVRDNLLAQAQALALGRDEAQTRAQLRAEGLDAATAQTLAPHRTFPGNVPSNLLWLPRLDPHALGALMAAYEHKIFCEAAIWDIHAYDQWGVELGKTLLRTVARDDGAPG</sequence>
<dbReference type="Gene3D" id="3.40.50.10490">
    <property type="entry name" value="Glucose-6-phosphate isomerase like protein, domain 1"/>
    <property type="match status" value="2"/>
</dbReference>
<dbReference type="PROSITE" id="PS00765">
    <property type="entry name" value="P_GLUCOSE_ISOMERASE_1"/>
    <property type="match status" value="1"/>
</dbReference>
<keyword evidence="3 7" id="KW-0312">Gluconeogenesis</keyword>
<dbReference type="GO" id="GO:0097367">
    <property type="term" value="F:carbohydrate derivative binding"/>
    <property type="evidence" value="ECO:0007669"/>
    <property type="project" value="InterPro"/>
</dbReference>
<proteinExistence type="inferred from homology"/>
<organism evidence="10 11">
    <name type="scientific">Tepidimonas fonticaldi</name>
    <dbReference type="NCBI Taxonomy" id="1101373"/>
    <lineage>
        <taxon>Bacteria</taxon>
        <taxon>Pseudomonadati</taxon>
        <taxon>Pseudomonadota</taxon>
        <taxon>Betaproteobacteria</taxon>
        <taxon>Burkholderiales</taxon>
        <taxon>Tepidimonas</taxon>
    </lineage>
</organism>
<keyword evidence="11" id="KW-1185">Reference proteome</keyword>
<name>A0A1A6DW33_9BURK</name>
<dbReference type="RefSeq" id="WP_068607966.1">
    <property type="nucleotide sequence ID" value="NZ_LZDH01000045.1"/>
</dbReference>
<dbReference type="GO" id="GO:0004347">
    <property type="term" value="F:glucose-6-phosphate isomerase activity"/>
    <property type="evidence" value="ECO:0007669"/>
    <property type="project" value="UniProtKB-UniRule"/>
</dbReference>
<comment type="subcellular location">
    <subcellularLocation>
        <location evidence="7">Cytoplasm</location>
    </subcellularLocation>
</comment>
<comment type="function">
    <text evidence="7">Catalyzes the reversible isomerization of glucose-6-phosphate to fructose-6-phosphate.</text>
</comment>
<comment type="caution">
    <text evidence="10">The sequence shown here is derived from an EMBL/GenBank/DDBJ whole genome shotgun (WGS) entry which is preliminary data.</text>
</comment>
<gene>
    <name evidence="7" type="primary">pgi</name>
    <name evidence="10" type="ORF">A9O67_02855</name>
</gene>
<dbReference type="CDD" id="cd05015">
    <property type="entry name" value="SIS_PGI_1"/>
    <property type="match status" value="1"/>
</dbReference>
<dbReference type="NCBIfam" id="NF001211">
    <property type="entry name" value="PRK00179.1"/>
    <property type="match status" value="1"/>
</dbReference>
<dbReference type="EMBL" id="LZDH01000045">
    <property type="protein sequence ID" value="OBS31142.1"/>
    <property type="molecule type" value="Genomic_DNA"/>
</dbReference>
<feature type="active site" evidence="7">
    <location>
        <position position="406"/>
    </location>
</feature>